<evidence type="ECO:0000256" key="1">
    <source>
        <dbReference type="SAM" id="Coils"/>
    </source>
</evidence>
<feature type="compositionally biased region" description="Low complexity" evidence="2">
    <location>
        <begin position="422"/>
        <end position="444"/>
    </location>
</feature>
<accession>A0A8H5ZPD4</accession>
<feature type="compositionally biased region" description="Basic and acidic residues" evidence="2">
    <location>
        <begin position="914"/>
        <end position="925"/>
    </location>
</feature>
<dbReference type="EMBL" id="WNKQ01000001">
    <property type="protein sequence ID" value="KAF5854423.1"/>
    <property type="molecule type" value="Genomic_DNA"/>
</dbReference>
<feature type="domain" description="DUF4048" evidence="3">
    <location>
        <begin position="613"/>
        <end position="812"/>
    </location>
</feature>
<feature type="coiled-coil region" evidence="1">
    <location>
        <begin position="516"/>
        <end position="543"/>
    </location>
</feature>
<reference evidence="4" key="1">
    <citation type="submission" date="2019-11" db="EMBL/GenBank/DDBJ databases">
        <title>Bipolaris sorokiniana Genome sequencing.</title>
        <authorList>
            <person name="Wang H."/>
        </authorList>
    </citation>
    <scope>NUCLEOTIDE SEQUENCE</scope>
</reference>
<feature type="region of interest" description="Disordered" evidence="2">
    <location>
        <begin position="714"/>
        <end position="925"/>
    </location>
</feature>
<keyword evidence="1" id="KW-0175">Coiled coil</keyword>
<organism evidence="4 5">
    <name type="scientific">Cochliobolus sativus</name>
    <name type="common">Common root rot and spot blotch fungus</name>
    <name type="synonym">Bipolaris sorokiniana</name>
    <dbReference type="NCBI Taxonomy" id="45130"/>
    <lineage>
        <taxon>Eukaryota</taxon>
        <taxon>Fungi</taxon>
        <taxon>Dikarya</taxon>
        <taxon>Ascomycota</taxon>
        <taxon>Pezizomycotina</taxon>
        <taxon>Dothideomycetes</taxon>
        <taxon>Pleosporomycetidae</taxon>
        <taxon>Pleosporales</taxon>
        <taxon>Pleosporineae</taxon>
        <taxon>Pleosporaceae</taxon>
        <taxon>Bipolaris</taxon>
    </lineage>
</organism>
<protein>
    <recommendedName>
        <fullName evidence="3">DUF4048 domain-containing protein</fullName>
    </recommendedName>
</protein>
<feature type="region of interest" description="Disordered" evidence="2">
    <location>
        <begin position="472"/>
        <end position="505"/>
    </location>
</feature>
<name>A0A8H5ZPD4_COCSA</name>
<evidence type="ECO:0000313" key="5">
    <source>
        <dbReference type="Proteomes" id="UP000624244"/>
    </source>
</evidence>
<dbReference type="Pfam" id="PF13257">
    <property type="entry name" value="DUF4048"/>
    <property type="match status" value="1"/>
</dbReference>
<evidence type="ECO:0000259" key="3">
    <source>
        <dbReference type="Pfam" id="PF13257"/>
    </source>
</evidence>
<feature type="compositionally biased region" description="Low complexity" evidence="2">
    <location>
        <begin position="473"/>
        <end position="488"/>
    </location>
</feature>
<dbReference type="Proteomes" id="UP000624244">
    <property type="component" value="Unassembled WGS sequence"/>
</dbReference>
<gene>
    <name evidence="4" type="ORF">GGP41_007156</name>
</gene>
<feature type="compositionally biased region" description="Polar residues" evidence="2">
    <location>
        <begin position="746"/>
        <end position="759"/>
    </location>
</feature>
<feature type="compositionally biased region" description="Polar residues" evidence="2">
    <location>
        <begin position="837"/>
        <end position="847"/>
    </location>
</feature>
<feature type="compositionally biased region" description="Polar residues" evidence="2">
    <location>
        <begin position="489"/>
        <end position="503"/>
    </location>
</feature>
<proteinExistence type="predicted"/>
<feature type="region of interest" description="Disordered" evidence="2">
    <location>
        <begin position="410"/>
        <end position="455"/>
    </location>
</feature>
<feature type="compositionally biased region" description="Polar residues" evidence="2">
    <location>
        <begin position="776"/>
        <end position="793"/>
    </location>
</feature>
<feature type="region of interest" description="Disordered" evidence="2">
    <location>
        <begin position="635"/>
        <end position="659"/>
    </location>
</feature>
<sequence length="925" mass="101984">MAGFWLPVTCAGGWEALGGPHWECRGGMLFGLARRREHGDAVARTKRRLTGQRERQCINHDISSHGMAVQSTFGRQRVSGQGGQWLCVCGWQPCLCWSHEARIASPDRPRVYGCLVYTYARDMRPFTVTTRRTGYRQKHTGTFTVALLLLHPGASFFFSQWSNYVAWPLISEDGNPIQSVHRCGHGIIRHGGCACQARRMQTGAFSTCRAQGTATTQHRGRDCSPTLLQTTKDVVSSVQRAVEPPCNSFLHMDKGTQPGNPQEPQCQEMAPNPACLWPELRHGFKDYGSGCSAKEMNARCLLLTSLTPATNALLNVSGMGSRSTAGPALLRSWFSWFRGSLLLRLVGPPTALLALYLEVYGSSPAAASLILHRLARRFHLPTLFCALATTQRRPNPLSDRGLPPAMDRAQTQTLHHKGADPSSHAEISSAHAASMPASPSQPTAKAMSAHSRSKTVDIVGQGKRLSLQFPIQPTASTATPASATRTRPQSWMNGTSPTPSLEPQETHHETNILAVLATQERYVLELKEELSKAEADLNMLKSHWARHEASKRHNQVRRVAPLQPLDTSLANSPPTLFDDDASGLSMQKEMERRKNLLSHSKPAQRKVFSGSRHLRTLSLLSPDRVDSPSFPHTADLLDNQSPNMRPLHSARTSTSSEITRPLVSPAEHDRYDMGGMPTIQREQLIRAGTQMATDFKKGLFTFIEDIRQATVGDEAVHTTDSASGSASAKGPKTNRKSSETRPPLSRSASSKKSTQQTGSFGDDFWKEMGLSDPKATATNKKTQAVKNTSTPQKQIRKVASEEDWDNWDTPSDSLLVDVTDLKDSSDDSDTHNSSISGLDSSNTSSSARYHAKRHDSKASSLTSINQDDFVPREQKRSSLTWPDMTKVSPSNLKRTASHLMKEWEKQLTPPPESRNQDYAHGDYMN</sequence>
<evidence type="ECO:0000256" key="2">
    <source>
        <dbReference type="SAM" id="MobiDB-lite"/>
    </source>
</evidence>
<comment type="caution">
    <text evidence="4">The sequence shown here is derived from an EMBL/GenBank/DDBJ whole genome shotgun (WGS) entry which is preliminary data.</text>
</comment>
<dbReference type="AlphaFoldDB" id="A0A8H5ZPD4"/>
<dbReference type="InterPro" id="IPR025122">
    <property type="entry name" value="DUF4048"/>
</dbReference>
<evidence type="ECO:0000313" key="4">
    <source>
        <dbReference type="EMBL" id="KAF5854423.1"/>
    </source>
</evidence>
<feature type="compositionally biased region" description="Basic and acidic residues" evidence="2">
    <location>
        <begin position="819"/>
        <end position="830"/>
    </location>
</feature>